<accession>A0ABW4EGL1</accession>
<sequence length="268" mass="28512">MPRVSVIIPAYRAGETLPAALASVAAGGVQADMVEVVIAPDDGHDYADLPDHGLTIRRCATHHMATGAGPARNRAIAAARGDILAFLDADDLWAPGYLAALVPLAETHGAAFGRTGILRGETKVLDLPAPGQTRLAIADFACGASFHPVLRRDLAGPFRDRPSQDVLHAIEVLSLLGGSAPLGEARYLLHLNTISATADRSFAARVQKSYHDQIRAMETGQTRIRPCDYASARATLLAKAGLNRAYMRAPGSGQFYDFLRTRQPALSD</sequence>
<evidence type="ECO:0000313" key="3">
    <source>
        <dbReference type="Proteomes" id="UP001597186"/>
    </source>
</evidence>
<organism evidence="2 3">
    <name type="scientific">Lacimonas salitolerans</name>
    <dbReference type="NCBI Taxonomy" id="1323750"/>
    <lineage>
        <taxon>Bacteria</taxon>
        <taxon>Pseudomonadati</taxon>
        <taxon>Pseudomonadota</taxon>
        <taxon>Alphaproteobacteria</taxon>
        <taxon>Rhodobacterales</taxon>
        <taxon>Paracoccaceae</taxon>
        <taxon>Lacimonas</taxon>
    </lineage>
</organism>
<dbReference type="SUPFAM" id="SSF53448">
    <property type="entry name" value="Nucleotide-diphospho-sugar transferases"/>
    <property type="match status" value="1"/>
</dbReference>
<dbReference type="Gene3D" id="3.90.550.10">
    <property type="entry name" value="Spore Coat Polysaccharide Biosynthesis Protein SpsA, Chain A"/>
    <property type="match status" value="1"/>
</dbReference>
<dbReference type="RefSeq" id="WP_379915074.1">
    <property type="nucleotide sequence ID" value="NZ_JBHUDD010000053.1"/>
</dbReference>
<dbReference type="Proteomes" id="UP001597186">
    <property type="component" value="Unassembled WGS sequence"/>
</dbReference>
<evidence type="ECO:0000313" key="2">
    <source>
        <dbReference type="EMBL" id="MFD1509676.1"/>
    </source>
</evidence>
<gene>
    <name evidence="2" type="ORF">ACFTOW_09700</name>
</gene>
<protein>
    <submittedName>
        <fullName evidence="2">Glycosyltransferase family 2 protein</fullName>
    </submittedName>
</protein>
<evidence type="ECO:0000259" key="1">
    <source>
        <dbReference type="Pfam" id="PF00535"/>
    </source>
</evidence>
<dbReference type="InterPro" id="IPR029044">
    <property type="entry name" value="Nucleotide-diphossugar_trans"/>
</dbReference>
<keyword evidence="3" id="KW-1185">Reference proteome</keyword>
<dbReference type="EMBL" id="JBHUDD010000053">
    <property type="protein sequence ID" value="MFD1509676.1"/>
    <property type="molecule type" value="Genomic_DNA"/>
</dbReference>
<dbReference type="PANTHER" id="PTHR22916">
    <property type="entry name" value="GLYCOSYLTRANSFERASE"/>
    <property type="match status" value="1"/>
</dbReference>
<comment type="caution">
    <text evidence="2">The sequence shown here is derived from an EMBL/GenBank/DDBJ whole genome shotgun (WGS) entry which is preliminary data.</text>
</comment>
<name>A0ABW4EGL1_9RHOB</name>
<reference evidence="3" key="1">
    <citation type="journal article" date="2019" name="Int. J. Syst. Evol. Microbiol.">
        <title>The Global Catalogue of Microorganisms (GCM) 10K type strain sequencing project: providing services to taxonomists for standard genome sequencing and annotation.</title>
        <authorList>
            <consortium name="The Broad Institute Genomics Platform"/>
            <consortium name="The Broad Institute Genome Sequencing Center for Infectious Disease"/>
            <person name="Wu L."/>
            <person name="Ma J."/>
        </authorList>
    </citation>
    <scope>NUCLEOTIDE SEQUENCE [LARGE SCALE GENOMIC DNA]</scope>
    <source>
        <strain evidence="3">CGMCC 1.12477</strain>
    </source>
</reference>
<dbReference type="PANTHER" id="PTHR22916:SF3">
    <property type="entry name" value="UDP-GLCNAC:BETAGAL BETA-1,3-N-ACETYLGLUCOSAMINYLTRANSFERASE-LIKE PROTEIN 1"/>
    <property type="match status" value="1"/>
</dbReference>
<dbReference type="InterPro" id="IPR001173">
    <property type="entry name" value="Glyco_trans_2-like"/>
</dbReference>
<feature type="domain" description="Glycosyltransferase 2-like" evidence="1">
    <location>
        <begin position="5"/>
        <end position="112"/>
    </location>
</feature>
<proteinExistence type="predicted"/>
<dbReference type="CDD" id="cd00761">
    <property type="entry name" value="Glyco_tranf_GTA_type"/>
    <property type="match status" value="1"/>
</dbReference>
<dbReference type="Pfam" id="PF00535">
    <property type="entry name" value="Glycos_transf_2"/>
    <property type="match status" value="1"/>
</dbReference>